<dbReference type="EMBL" id="MLJW01004542">
    <property type="protein sequence ID" value="OIQ69775.1"/>
    <property type="molecule type" value="Genomic_DNA"/>
</dbReference>
<name>A0A1J5PPT9_9ZZZZ</name>
<proteinExistence type="predicted"/>
<reference evidence="1" key="1">
    <citation type="submission" date="2016-10" db="EMBL/GenBank/DDBJ databases">
        <title>Sequence of Gallionella enrichment culture.</title>
        <authorList>
            <person name="Poehlein A."/>
            <person name="Muehling M."/>
            <person name="Daniel R."/>
        </authorList>
    </citation>
    <scope>NUCLEOTIDE SEQUENCE</scope>
</reference>
<sequence>MQGNAGTGAKIFRRIEFRTDKLVVFTARLAQETATDFQRVSHRAIEPAGLDVEVHLILRVIGHHFNAFGLELAQSVFLLRAGFQYANFLAFDGGRTIKLDVFLQDDLAGRVVVLVGEIDLFEALFGNRHGTDDDIVFLGQQTRNHAVPSLLDEHAFALDLLAQRIGNVNVKAGGLAFGGFVGKGFIGRVNGHFEVFALGKGRGAQGAHGRY</sequence>
<gene>
    <name evidence="1" type="ORF">GALL_486200</name>
</gene>
<evidence type="ECO:0000313" key="1">
    <source>
        <dbReference type="EMBL" id="OIQ69775.1"/>
    </source>
</evidence>
<dbReference type="AlphaFoldDB" id="A0A1J5PPT9"/>
<accession>A0A1J5PPT9</accession>
<comment type="caution">
    <text evidence="1">The sequence shown here is derived from an EMBL/GenBank/DDBJ whole genome shotgun (WGS) entry which is preliminary data.</text>
</comment>
<organism evidence="1">
    <name type="scientific">mine drainage metagenome</name>
    <dbReference type="NCBI Taxonomy" id="410659"/>
    <lineage>
        <taxon>unclassified sequences</taxon>
        <taxon>metagenomes</taxon>
        <taxon>ecological metagenomes</taxon>
    </lineage>
</organism>
<protein>
    <submittedName>
        <fullName evidence="1">Uncharacterized protein</fullName>
    </submittedName>
</protein>